<keyword evidence="4 6" id="KW-1133">Transmembrane helix</keyword>
<feature type="transmembrane region" description="Helical" evidence="6">
    <location>
        <begin position="196"/>
        <end position="216"/>
    </location>
</feature>
<evidence type="ECO:0000256" key="1">
    <source>
        <dbReference type="ARBA" id="ARBA00004651"/>
    </source>
</evidence>
<comment type="subcellular location">
    <subcellularLocation>
        <location evidence="1">Cell membrane</location>
        <topology evidence="1">Multi-pass membrane protein</topology>
    </subcellularLocation>
</comment>
<feature type="transmembrane region" description="Helical" evidence="6">
    <location>
        <begin position="77"/>
        <end position="98"/>
    </location>
</feature>
<dbReference type="PIRSF" id="PIRSF006324">
    <property type="entry name" value="LeuE"/>
    <property type="match status" value="1"/>
</dbReference>
<comment type="caution">
    <text evidence="7">The sequence shown here is derived from an EMBL/GenBank/DDBJ whole genome shotgun (WGS) entry which is preliminary data.</text>
</comment>
<feature type="transmembrane region" description="Helical" evidence="6">
    <location>
        <begin position="127"/>
        <end position="152"/>
    </location>
</feature>
<dbReference type="RefSeq" id="WP_008844578.1">
    <property type="nucleotide sequence ID" value="NZ_BAEN01000041.1"/>
</dbReference>
<dbReference type="Proteomes" id="UP000006334">
    <property type="component" value="Unassembled WGS sequence"/>
</dbReference>
<evidence type="ECO:0000256" key="3">
    <source>
        <dbReference type="ARBA" id="ARBA00022692"/>
    </source>
</evidence>
<evidence type="ECO:0000256" key="5">
    <source>
        <dbReference type="ARBA" id="ARBA00023136"/>
    </source>
</evidence>
<keyword evidence="2" id="KW-1003">Cell membrane</keyword>
<dbReference type="GO" id="GO:0005886">
    <property type="term" value="C:plasma membrane"/>
    <property type="evidence" value="ECO:0007669"/>
    <property type="project" value="UniProtKB-SubCell"/>
</dbReference>
<evidence type="ECO:0000313" key="8">
    <source>
        <dbReference type="Proteomes" id="UP000006334"/>
    </source>
</evidence>
<keyword evidence="3 6" id="KW-0812">Transmembrane</keyword>
<dbReference type="PANTHER" id="PTHR30086">
    <property type="entry name" value="ARGININE EXPORTER PROTEIN ARGO"/>
    <property type="match status" value="1"/>
</dbReference>
<dbReference type="AlphaFoldDB" id="K6Y985"/>
<dbReference type="EMBL" id="BAEN01000041">
    <property type="protein sequence ID" value="GAC14762.1"/>
    <property type="molecule type" value="Genomic_DNA"/>
</dbReference>
<evidence type="ECO:0000256" key="6">
    <source>
        <dbReference type="SAM" id="Phobius"/>
    </source>
</evidence>
<dbReference type="OrthoDB" id="581870at2"/>
<feature type="transmembrane region" description="Helical" evidence="6">
    <location>
        <begin position="46"/>
        <end position="71"/>
    </location>
</feature>
<dbReference type="InterPro" id="IPR001123">
    <property type="entry name" value="LeuE-type"/>
</dbReference>
<organism evidence="7 8">
    <name type="scientific">Aliiglaciecola lipolytica E3</name>
    <dbReference type="NCBI Taxonomy" id="1127673"/>
    <lineage>
        <taxon>Bacteria</taxon>
        <taxon>Pseudomonadati</taxon>
        <taxon>Pseudomonadota</taxon>
        <taxon>Gammaproteobacteria</taxon>
        <taxon>Alteromonadales</taxon>
        <taxon>Alteromonadaceae</taxon>
        <taxon>Aliiglaciecola</taxon>
    </lineage>
</organism>
<feature type="transmembrane region" description="Helical" evidence="6">
    <location>
        <begin position="164"/>
        <end position="184"/>
    </location>
</feature>
<sequence length="218" mass="23963">MYFPDLTSYWIEFAAIATLHFFAVASPGPDFAVVLKQSISYGRRSAMYTSVGVGAGILVHVAYSLLGIGILIKTTPWLFQVFAYAAAAYLAYLGWGAIRSKPQPINIDEVEKTNRSPDAAITNKKSFLIGFVTNGLNPKATLFFLTVFAVAVSPQTPIQVKLIYGIYLAIATGLWFCFLSYLMGGTKLRSLLQRHGYIFDRIMGVILILLAANLIFNT</sequence>
<dbReference type="Pfam" id="PF01810">
    <property type="entry name" value="LysE"/>
    <property type="match status" value="1"/>
</dbReference>
<evidence type="ECO:0000313" key="7">
    <source>
        <dbReference type="EMBL" id="GAC14762.1"/>
    </source>
</evidence>
<gene>
    <name evidence="7" type="ORF">GLIP_2134</name>
</gene>
<keyword evidence="5 6" id="KW-0472">Membrane</keyword>
<keyword evidence="8" id="KW-1185">Reference proteome</keyword>
<proteinExistence type="predicted"/>
<evidence type="ECO:0000256" key="2">
    <source>
        <dbReference type="ARBA" id="ARBA00022475"/>
    </source>
</evidence>
<accession>K6Y985</accession>
<feature type="transmembrane region" description="Helical" evidence="6">
    <location>
        <begin position="6"/>
        <end position="25"/>
    </location>
</feature>
<dbReference type="GO" id="GO:0015171">
    <property type="term" value="F:amino acid transmembrane transporter activity"/>
    <property type="evidence" value="ECO:0007669"/>
    <property type="project" value="TreeGrafter"/>
</dbReference>
<dbReference type="STRING" id="1127673.GLIP_2134"/>
<reference evidence="7 8" key="1">
    <citation type="journal article" date="2017" name="Antonie Van Leeuwenhoek">
        <title>Rhizobium rhizosphaerae sp. nov., a novel species isolated from rice rhizosphere.</title>
        <authorList>
            <person name="Zhao J.J."/>
            <person name="Zhang J."/>
            <person name="Zhang R.J."/>
            <person name="Zhang C.W."/>
            <person name="Yin H.Q."/>
            <person name="Zhang X.X."/>
        </authorList>
    </citation>
    <scope>NUCLEOTIDE SEQUENCE [LARGE SCALE GENOMIC DNA]</scope>
    <source>
        <strain evidence="7 8">E3</strain>
    </source>
</reference>
<dbReference type="eggNOG" id="COG1280">
    <property type="taxonomic scope" value="Bacteria"/>
</dbReference>
<name>K6Y985_9ALTE</name>
<evidence type="ECO:0000256" key="4">
    <source>
        <dbReference type="ARBA" id="ARBA00022989"/>
    </source>
</evidence>
<protein>
    <submittedName>
        <fullName evidence="7">Lysine exporter protein</fullName>
    </submittedName>
</protein>
<dbReference type="PANTHER" id="PTHR30086:SF21">
    <property type="entry name" value="TRANSPORT PROTEIN"/>
    <property type="match status" value="1"/>
</dbReference>